<dbReference type="RefSeq" id="WP_137248093.1">
    <property type="nucleotide sequence ID" value="NZ_SZQA01000015.1"/>
</dbReference>
<dbReference type="Proteomes" id="UP000308705">
    <property type="component" value="Unassembled WGS sequence"/>
</dbReference>
<accession>A0A4U3MI30</accession>
<sequence>MYDDGLVTCTDTELIIRTYYLWGGDKSIALRAIRAVNAVPLPHGSWRLWGTGDFVHWYNLDRDRPRRRMALWIDVGARIVPSVTPRDPRRLITELASRGIRTNRAGWVQRGPGWMRLA</sequence>
<keyword evidence="2" id="KW-1185">Reference proteome</keyword>
<gene>
    <name evidence="1" type="ORF">FDA94_17275</name>
</gene>
<evidence type="ECO:0000313" key="1">
    <source>
        <dbReference type="EMBL" id="TKK87576.1"/>
    </source>
</evidence>
<protein>
    <submittedName>
        <fullName evidence="1">Uncharacterized protein</fullName>
    </submittedName>
</protein>
<dbReference type="EMBL" id="SZQA01000015">
    <property type="protein sequence ID" value="TKK87576.1"/>
    <property type="molecule type" value="Genomic_DNA"/>
</dbReference>
<organism evidence="1 2">
    <name type="scientific">Herbidospora galbida</name>
    <dbReference type="NCBI Taxonomy" id="2575442"/>
    <lineage>
        <taxon>Bacteria</taxon>
        <taxon>Bacillati</taxon>
        <taxon>Actinomycetota</taxon>
        <taxon>Actinomycetes</taxon>
        <taxon>Streptosporangiales</taxon>
        <taxon>Streptosporangiaceae</taxon>
        <taxon>Herbidospora</taxon>
    </lineage>
</organism>
<reference evidence="1 2" key="1">
    <citation type="submission" date="2019-04" db="EMBL/GenBank/DDBJ databases">
        <title>Herbidospora sp. NEAU-GS14.nov., a novel actinomycete isolated from soil.</title>
        <authorList>
            <person name="Han L."/>
        </authorList>
    </citation>
    <scope>NUCLEOTIDE SEQUENCE [LARGE SCALE GENOMIC DNA]</scope>
    <source>
        <strain evidence="1 2">NEAU-GS14</strain>
    </source>
</reference>
<comment type="caution">
    <text evidence="1">The sequence shown here is derived from an EMBL/GenBank/DDBJ whole genome shotgun (WGS) entry which is preliminary data.</text>
</comment>
<proteinExistence type="predicted"/>
<evidence type="ECO:0000313" key="2">
    <source>
        <dbReference type="Proteomes" id="UP000308705"/>
    </source>
</evidence>
<dbReference type="OrthoDB" id="582148at2"/>
<name>A0A4U3MI30_9ACTN</name>
<dbReference type="AlphaFoldDB" id="A0A4U3MI30"/>